<feature type="domain" description="Endonuclease/exonuclease/phosphatase" evidence="1">
    <location>
        <begin position="43"/>
        <end position="310"/>
    </location>
</feature>
<evidence type="ECO:0000313" key="3">
    <source>
        <dbReference type="Proteomes" id="UP001203423"/>
    </source>
</evidence>
<dbReference type="InterPro" id="IPR036691">
    <property type="entry name" value="Endo/exonu/phosph_ase_sf"/>
</dbReference>
<organism evidence="2 3">
    <name type="scientific">Shewanella surugensis</name>
    <dbReference type="NCBI Taxonomy" id="212020"/>
    <lineage>
        <taxon>Bacteria</taxon>
        <taxon>Pseudomonadati</taxon>
        <taxon>Pseudomonadota</taxon>
        <taxon>Gammaproteobacteria</taxon>
        <taxon>Alteromonadales</taxon>
        <taxon>Shewanellaceae</taxon>
        <taxon>Shewanella</taxon>
    </lineage>
</organism>
<keyword evidence="3" id="KW-1185">Reference proteome</keyword>
<dbReference type="Gene3D" id="3.60.10.10">
    <property type="entry name" value="Endonuclease/exonuclease/phosphatase"/>
    <property type="match status" value="1"/>
</dbReference>
<dbReference type="Proteomes" id="UP001203423">
    <property type="component" value="Unassembled WGS sequence"/>
</dbReference>
<name>A0ABT0L6H9_9GAMM</name>
<dbReference type="GO" id="GO:0004519">
    <property type="term" value="F:endonuclease activity"/>
    <property type="evidence" value="ECO:0007669"/>
    <property type="project" value="UniProtKB-KW"/>
</dbReference>
<protein>
    <submittedName>
        <fullName evidence="2">Endonuclease/exonuclease/phosphatase family protein</fullName>
    </submittedName>
</protein>
<evidence type="ECO:0000313" key="2">
    <source>
        <dbReference type="EMBL" id="MCL1123288.1"/>
    </source>
</evidence>
<dbReference type="RefSeq" id="WP_248938571.1">
    <property type="nucleotide sequence ID" value="NZ_JAKIKS010000004.1"/>
</dbReference>
<keyword evidence="2" id="KW-0255">Endonuclease</keyword>
<comment type="caution">
    <text evidence="2">The sequence shown here is derived from an EMBL/GenBank/DDBJ whole genome shotgun (WGS) entry which is preliminary data.</text>
</comment>
<reference evidence="2 3" key="1">
    <citation type="submission" date="2022-01" db="EMBL/GenBank/DDBJ databases">
        <title>Whole genome-based taxonomy of the Shewanellaceae.</title>
        <authorList>
            <person name="Martin-Rodriguez A.J."/>
        </authorList>
    </citation>
    <scope>NUCLEOTIDE SEQUENCE [LARGE SCALE GENOMIC DNA]</scope>
    <source>
        <strain evidence="2 3">DSM 17177</strain>
    </source>
</reference>
<dbReference type="PANTHER" id="PTHR14859">
    <property type="entry name" value="CALCOFLUOR WHITE HYPERSENSITIVE PROTEIN PRECURSOR"/>
    <property type="match status" value="1"/>
</dbReference>
<keyword evidence="2" id="KW-0378">Hydrolase</keyword>
<dbReference type="SUPFAM" id="SSF56219">
    <property type="entry name" value="DNase I-like"/>
    <property type="match status" value="1"/>
</dbReference>
<sequence length="355" mass="40001">MNGPDEIKIATLNLFNYMAPPAAYYDFENIYTHQEWAKKQAWIGHFLLKNQPDIIGFQEVFSGDALKNLLEEQGYPYFSIAGEPEQVKDYIYEAPVVAIASRYPIEDVVMIEPDNVLAQSMGLSDEFSFSRTPLKVSVKLPHLGYCDFYVVHFKSKRPAIEVVKQAYQSLSSVALSAQRQSENAPESATCIGQILAENVLGTWASSVQRGAEAAMLLSDIVKVRQDTQRPLVLMGDFNDDISGDILSHLMMDELRFARLSVGALSDFCLKDAFDLYQGTLDLVFELPRPVTHYYGSRGSVLDYILLSSEFVNGHRHNMAQVTKHQTFDRHLVDPQYEQDSQSSDHAPVMITIKAR</sequence>
<proteinExistence type="predicted"/>
<dbReference type="PANTHER" id="PTHR14859:SF15">
    <property type="entry name" value="ENDONUCLEASE_EXONUCLEASE_PHOSPHATASE DOMAIN-CONTAINING PROTEIN"/>
    <property type="match status" value="1"/>
</dbReference>
<accession>A0ABT0L6H9</accession>
<dbReference type="InterPro" id="IPR051916">
    <property type="entry name" value="GPI-anchor_lipid_remodeler"/>
</dbReference>
<dbReference type="Pfam" id="PF03372">
    <property type="entry name" value="Exo_endo_phos"/>
    <property type="match status" value="1"/>
</dbReference>
<dbReference type="InterPro" id="IPR005135">
    <property type="entry name" value="Endo/exonuclease/phosphatase"/>
</dbReference>
<evidence type="ECO:0000259" key="1">
    <source>
        <dbReference type="Pfam" id="PF03372"/>
    </source>
</evidence>
<gene>
    <name evidence="2" type="ORF">L2764_02020</name>
</gene>
<dbReference type="EMBL" id="JAKIKS010000004">
    <property type="protein sequence ID" value="MCL1123288.1"/>
    <property type="molecule type" value="Genomic_DNA"/>
</dbReference>
<keyword evidence="2" id="KW-0540">Nuclease</keyword>